<feature type="transmembrane region" description="Helical" evidence="7">
    <location>
        <begin position="707"/>
        <end position="728"/>
    </location>
</feature>
<dbReference type="InterPro" id="IPR017500">
    <property type="entry name" value="Phage_infect_YhgE_N"/>
</dbReference>
<dbReference type="GO" id="GO:0016020">
    <property type="term" value="C:membrane"/>
    <property type="evidence" value="ECO:0007669"/>
    <property type="project" value="UniProtKB-SubCell"/>
</dbReference>
<name>A0A7D7WEB3_9MICO</name>
<evidence type="ECO:0000256" key="2">
    <source>
        <dbReference type="ARBA" id="ARBA00022692"/>
    </source>
</evidence>
<sequence length="1011" mass="106437">MARGRRPAQRAPRHHGRARVSAEPTPGRPNAWSVYRRDLGRLARVSKAWIIIIGVIVTPSLYAWFNIVAFWDPYSNTQQVSVAIVDQDEGASSELTGRIDIGGELVGQLKQNDKLGWTFVDEDEAMDAVRSGSSYAAIIIPPDFSRDFLSITTGDFTRPELTYYVNEKANAIAPKITDVGASTLDNQINSTFVSTVAEAVSEQLRKAGLDAEDRLGDARDSTVSALDDATAKISSARVRLTELRTGLDDAGNGIDRASGTLDTVDRTLGEVQGAVAEAQRIAAEAQQELLTLTDSVTSAYVSGSTLIADAAARMNGSIATLAAGLQQANVAVGTTVDDLTAVIETNADALDELQAVLDDTQPGSEAAQRLGVAIDALKERNTADQRVLTQLTQLNDDVSSTITAVTGAADSVSSAVSQAAESATAIRDALTTSVPQLNRAMSQLSASADAFSSALGAQRTQVAQAQGLLAGLKTQLAGTSDALAALDGNLAAAENGLGTVRTDVLALGSADIWNRLSTVSGLEPDEIARFMASPVEVSTNAMFPTAAYGSAMAALFTNLSLWIGAFVLMVIMRVEVDTEGVEGITVRQAYIGRWLLFATIAVFQAVLVCVGNLVIGVQTANAFAYVGTGVLIGLAYLSIIYALSVCFGIVGKGLCILLVIFQIPGASGLYPIEMMPAFFRGLYPFLPFTYGIDAMRETISGFYGLHWWRFMGTLALFVTLAWLLGLFLRGRLGSFALLFNRRLAETGLMISEDVQITGRRRTPEIIRALTDGDGFRADVAQRAQRFGEHYRTRLRLTLLVGAAGIVVLALCGWLIPDAKAVVLGLAALWCLLLIGFVVTLEYIRQSIEQAAEVGEMPDAELRRALSVENSGKGELLAGAAASVGAATSASAAAGGVSAADPSGPVTARTAALDHPDAVDGMPADPAQVAGTTADPDDDTVVFDELFAEDAAQVPDMDASAAHPAEDDAAEATTETAAESIDAESGHPEPGPAPDPATGTDTDKTHEKEDEK</sequence>
<feature type="region of interest" description="Disordered" evidence="6">
    <location>
        <begin position="1"/>
        <end position="27"/>
    </location>
</feature>
<evidence type="ECO:0000256" key="4">
    <source>
        <dbReference type="ARBA" id="ARBA00023136"/>
    </source>
</evidence>
<dbReference type="GO" id="GO:0140359">
    <property type="term" value="F:ABC-type transporter activity"/>
    <property type="evidence" value="ECO:0007669"/>
    <property type="project" value="InterPro"/>
</dbReference>
<feature type="region of interest" description="Disordered" evidence="6">
    <location>
        <begin position="953"/>
        <end position="1011"/>
    </location>
</feature>
<evidence type="ECO:0000256" key="5">
    <source>
        <dbReference type="SAM" id="Coils"/>
    </source>
</evidence>
<feature type="compositionally biased region" description="Basic and acidic residues" evidence="6">
    <location>
        <begin position="1000"/>
        <end position="1011"/>
    </location>
</feature>
<proteinExistence type="predicted"/>
<feature type="transmembrane region" description="Helical" evidence="7">
    <location>
        <begin position="623"/>
        <end position="647"/>
    </location>
</feature>
<comment type="subcellular location">
    <subcellularLocation>
        <location evidence="1">Membrane</location>
        <topology evidence="1">Multi-pass membrane protein</topology>
    </subcellularLocation>
</comment>
<evidence type="ECO:0000256" key="3">
    <source>
        <dbReference type="ARBA" id="ARBA00022989"/>
    </source>
</evidence>
<dbReference type="Gene3D" id="3.40.1710.10">
    <property type="entry name" value="abc type-2 transporter like domain"/>
    <property type="match status" value="1"/>
</dbReference>
<keyword evidence="2 7" id="KW-0812">Transmembrane</keyword>
<keyword evidence="3 7" id="KW-1133">Transmembrane helix</keyword>
<feature type="transmembrane region" description="Helical" evidence="7">
    <location>
        <begin position="821"/>
        <end position="840"/>
    </location>
</feature>
<keyword evidence="5" id="KW-0175">Coiled coil</keyword>
<protein>
    <submittedName>
        <fullName evidence="9">YhgE/Pip domain-containing protein</fullName>
    </submittedName>
</protein>
<dbReference type="InterPro" id="IPR017501">
    <property type="entry name" value="Phage_infect_YhgE_C"/>
</dbReference>
<dbReference type="NCBIfam" id="TIGR03061">
    <property type="entry name" value="pip_yhgE_Nterm"/>
    <property type="match status" value="1"/>
</dbReference>
<feature type="domain" description="ABC-2 type transporter transmembrane" evidence="8">
    <location>
        <begin position="49"/>
        <end position="190"/>
    </location>
</feature>
<dbReference type="EMBL" id="CP043732">
    <property type="protein sequence ID" value="QMU96812.1"/>
    <property type="molecule type" value="Genomic_DNA"/>
</dbReference>
<organism evidence="9 10">
    <name type="scientific">Microbacterium esteraromaticum</name>
    <dbReference type="NCBI Taxonomy" id="57043"/>
    <lineage>
        <taxon>Bacteria</taxon>
        <taxon>Bacillati</taxon>
        <taxon>Actinomycetota</taxon>
        <taxon>Actinomycetes</taxon>
        <taxon>Micrococcales</taxon>
        <taxon>Microbacteriaceae</taxon>
        <taxon>Microbacterium</taxon>
    </lineage>
</organism>
<dbReference type="NCBIfam" id="TIGR03062">
    <property type="entry name" value="pip_yhgE_Cterm"/>
    <property type="match status" value="1"/>
</dbReference>
<feature type="transmembrane region" description="Helical" evidence="7">
    <location>
        <begin position="594"/>
        <end position="617"/>
    </location>
</feature>
<feature type="transmembrane region" description="Helical" evidence="7">
    <location>
        <begin position="654"/>
        <end position="672"/>
    </location>
</feature>
<dbReference type="Pfam" id="PF12698">
    <property type="entry name" value="ABC2_membrane_3"/>
    <property type="match status" value="2"/>
</dbReference>
<evidence type="ECO:0000256" key="7">
    <source>
        <dbReference type="SAM" id="Phobius"/>
    </source>
</evidence>
<feature type="compositionally biased region" description="Basic residues" evidence="6">
    <location>
        <begin position="1"/>
        <end position="18"/>
    </location>
</feature>
<feature type="region of interest" description="Disordered" evidence="6">
    <location>
        <begin position="915"/>
        <end position="937"/>
    </location>
</feature>
<dbReference type="AlphaFoldDB" id="A0A7D7WEB3"/>
<feature type="transmembrane region" description="Helical" evidence="7">
    <location>
        <begin position="48"/>
        <end position="71"/>
    </location>
</feature>
<keyword evidence="4 7" id="KW-0472">Membrane</keyword>
<feature type="compositionally biased region" description="Low complexity" evidence="6">
    <location>
        <begin position="970"/>
        <end position="979"/>
    </location>
</feature>
<accession>A0A7D7WEB3</accession>
<evidence type="ECO:0000313" key="10">
    <source>
        <dbReference type="Proteomes" id="UP000515708"/>
    </source>
</evidence>
<dbReference type="InterPro" id="IPR013525">
    <property type="entry name" value="ABC2_TM"/>
</dbReference>
<gene>
    <name evidence="9" type="ORF">FVO59_05930</name>
</gene>
<evidence type="ECO:0000259" key="8">
    <source>
        <dbReference type="Pfam" id="PF12698"/>
    </source>
</evidence>
<feature type="domain" description="ABC-2 type transporter transmembrane" evidence="8">
    <location>
        <begin position="463"/>
        <end position="725"/>
    </location>
</feature>
<evidence type="ECO:0000256" key="1">
    <source>
        <dbReference type="ARBA" id="ARBA00004141"/>
    </source>
</evidence>
<dbReference type="InterPro" id="IPR051328">
    <property type="entry name" value="T7SS_ABC-Transporter"/>
</dbReference>
<reference evidence="9 10" key="1">
    <citation type="journal article" date="2020" name="Front. Microbiol.">
        <title>Design of Bacterial Strain-Specific qPCR Assays Using NGS Data and Publicly Available Resources and Its Application to Track Biocontrol Strains.</title>
        <authorList>
            <person name="Hernandez I."/>
            <person name="Sant C."/>
            <person name="Martinez R."/>
            <person name="Fernandez C."/>
        </authorList>
    </citation>
    <scope>NUCLEOTIDE SEQUENCE [LARGE SCALE GENOMIC DNA]</scope>
    <source>
        <strain evidence="9 10">B24</strain>
    </source>
</reference>
<feature type="transmembrane region" description="Helical" evidence="7">
    <location>
        <begin position="794"/>
        <end position="815"/>
    </location>
</feature>
<evidence type="ECO:0000313" key="9">
    <source>
        <dbReference type="EMBL" id="QMU96812.1"/>
    </source>
</evidence>
<dbReference type="Proteomes" id="UP000515708">
    <property type="component" value="Chromosome"/>
</dbReference>
<dbReference type="PANTHER" id="PTHR43077">
    <property type="entry name" value="TRANSPORT PERMEASE YVFS-RELATED"/>
    <property type="match status" value="1"/>
</dbReference>
<feature type="coiled-coil region" evidence="5">
    <location>
        <begin position="268"/>
        <end position="295"/>
    </location>
</feature>
<dbReference type="PANTHER" id="PTHR43077:SF10">
    <property type="entry name" value="TRANSPORT PERMEASE PROTEIN"/>
    <property type="match status" value="1"/>
</dbReference>
<feature type="transmembrane region" description="Helical" evidence="7">
    <location>
        <begin position="547"/>
        <end position="574"/>
    </location>
</feature>
<evidence type="ECO:0000256" key="6">
    <source>
        <dbReference type="SAM" id="MobiDB-lite"/>
    </source>
</evidence>